<evidence type="ECO:0000313" key="2">
    <source>
        <dbReference type="Proteomes" id="UP000324748"/>
    </source>
</evidence>
<organism evidence="1 2">
    <name type="scientific">Puccinia graminis f. sp. tritici</name>
    <dbReference type="NCBI Taxonomy" id="56615"/>
    <lineage>
        <taxon>Eukaryota</taxon>
        <taxon>Fungi</taxon>
        <taxon>Dikarya</taxon>
        <taxon>Basidiomycota</taxon>
        <taxon>Pucciniomycotina</taxon>
        <taxon>Pucciniomycetes</taxon>
        <taxon>Pucciniales</taxon>
        <taxon>Pucciniaceae</taxon>
        <taxon>Puccinia</taxon>
    </lineage>
</organism>
<proteinExistence type="predicted"/>
<name>A0A5B0M6Z5_PUCGR</name>
<dbReference type="Proteomes" id="UP000324748">
    <property type="component" value="Unassembled WGS sequence"/>
</dbReference>
<gene>
    <name evidence="1" type="ORF">PGT21_028559</name>
</gene>
<reference evidence="1 2" key="1">
    <citation type="submission" date="2019-05" db="EMBL/GenBank/DDBJ databases">
        <title>Emergence of the Ug99 lineage of the wheat stem rust pathogen through somatic hybridization.</title>
        <authorList>
            <person name="Li F."/>
            <person name="Upadhyaya N.M."/>
            <person name="Sperschneider J."/>
            <person name="Matny O."/>
            <person name="Nguyen-Phuc H."/>
            <person name="Mago R."/>
            <person name="Raley C."/>
            <person name="Miller M.E."/>
            <person name="Silverstein K.A.T."/>
            <person name="Henningsen E."/>
            <person name="Hirsch C.D."/>
            <person name="Visser B."/>
            <person name="Pretorius Z.A."/>
            <person name="Steffenson B.J."/>
            <person name="Schwessinger B."/>
            <person name="Dodds P.N."/>
            <person name="Figueroa M."/>
        </authorList>
    </citation>
    <scope>NUCLEOTIDE SEQUENCE [LARGE SCALE GENOMIC DNA]</scope>
    <source>
        <strain evidence="1">21-0</strain>
    </source>
</reference>
<evidence type="ECO:0000313" key="1">
    <source>
        <dbReference type="EMBL" id="KAA1072126.1"/>
    </source>
</evidence>
<comment type="caution">
    <text evidence="1">The sequence shown here is derived from an EMBL/GenBank/DDBJ whole genome shotgun (WGS) entry which is preliminary data.</text>
</comment>
<protein>
    <submittedName>
        <fullName evidence="1">Uncharacterized protein</fullName>
    </submittedName>
</protein>
<accession>A0A5B0M6Z5</accession>
<dbReference type="EMBL" id="VSWC01000170">
    <property type="protein sequence ID" value="KAA1072126.1"/>
    <property type="molecule type" value="Genomic_DNA"/>
</dbReference>
<dbReference type="AlphaFoldDB" id="A0A5B0M6Z5"/>
<keyword evidence="2" id="KW-1185">Reference proteome</keyword>
<sequence>MKKETNDQHHVEIVITENYNIDHIRIEENHVAIEGLSHPWRPHSTGYPHTPSAEPNLILPTEHSWTWTCREARGEEEATVTEMNAKKKNLRCNLPRELTRTAFQPSAGSVCHPKPRSKAYKKHIVRASLVSEEKNIPLVHRFSTSTADHHHQATVNQRQGSGPGRGDIERFGDRIRSIHLASPLVMPSKICLARLRWVYVVPSMDLSSALQSSRDVFYCTLHQSILRATPSIMA</sequence>